<dbReference type="Proteomes" id="UP000095282">
    <property type="component" value="Unplaced"/>
</dbReference>
<dbReference type="PROSITE" id="PS50181">
    <property type="entry name" value="FBOX"/>
    <property type="match status" value="1"/>
</dbReference>
<dbReference type="PANTHER" id="PTHR21503:SF8">
    <property type="entry name" value="F-BOX ASSOCIATED DOMAIN-CONTAINING PROTEIN-RELATED"/>
    <property type="match status" value="1"/>
</dbReference>
<dbReference type="WBParaSite" id="Csp11.Scaffold630.g19346.t1">
    <property type="protein sequence ID" value="Csp11.Scaffold630.g19346.t1"/>
    <property type="gene ID" value="Csp11.Scaffold630.g19346"/>
</dbReference>
<feature type="domain" description="F-box" evidence="1">
    <location>
        <begin position="3"/>
        <end position="50"/>
    </location>
</feature>
<accession>A0A1I7UU15</accession>
<keyword evidence="2" id="KW-1185">Reference proteome</keyword>
<name>A0A1I7UU15_9PELO</name>
<evidence type="ECO:0000259" key="1">
    <source>
        <dbReference type="PROSITE" id="PS50181"/>
    </source>
</evidence>
<proteinExistence type="predicted"/>
<evidence type="ECO:0000313" key="2">
    <source>
        <dbReference type="Proteomes" id="UP000095282"/>
    </source>
</evidence>
<dbReference type="eggNOG" id="ENOG502TKJH">
    <property type="taxonomic scope" value="Eukaryota"/>
</dbReference>
<organism evidence="2 3">
    <name type="scientific">Caenorhabditis tropicalis</name>
    <dbReference type="NCBI Taxonomy" id="1561998"/>
    <lineage>
        <taxon>Eukaryota</taxon>
        <taxon>Metazoa</taxon>
        <taxon>Ecdysozoa</taxon>
        <taxon>Nematoda</taxon>
        <taxon>Chromadorea</taxon>
        <taxon>Rhabditida</taxon>
        <taxon>Rhabditina</taxon>
        <taxon>Rhabditomorpha</taxon>
        <taxon>Rhabditoidea</taxon>
        <taxon>Rhabditidae</taxon>
        <taxon>Peloderinae</taxon>
        <taxon>Caenorhabditis</taxon>
    </lineage>
</organism>
<dbReference type="Pfam" id="PF07735">
    <property type="entry name" value="FBA_2"/>
    <property type="match status" value="1"/>
</dbReference>
<dbReference type="AlphaFoldDB" id="A0A1I7UU15"/>
<reference evidence="3" key="1">
    <citation type="submission" date="2016-11" db="UniProtKB">
        <authorList>
            <consortium name="WormBaseParasite"/>
        </authorList>
    </citation>
    <scope>IDENTIFICATION</scope>
</reference>
<dbReference type="PANTHER" id="PTHR21503">
    <property type="entry name" value="F-BOX-CONTAINING HYPOTHETICAL PROTEIN C.ELEGANS"/>
    <property type="match status" value="1"/>
</dbReference>
<protein>
    <submittedName>
        <fullName evidence="3">F-box domain-containing protein</fullName>
    </submittedName>
</protein>
<evidence type="ECO:0000313" key="3">
    <source>
        <dbReference type="WBParaSite" id="Csp11.Scaffold630.g19346.t1"/>
    </source>
</evidence>
<dbReference type="InterPro" id="IPR012885">
    <property type="entry name" value="F-box_Sdz-33"/>
</dbReference>
<sequence>MATFPLLQLPLVAMENVLWTMSPFELNEVSMASTRAKGIVKNFSRSKNKFSVEFSNQGPSLSFRGKQNRWTLRMTTNKGSAGFFQFREPDNVNLIVKHSTFPMNDIKKWFDYAKEVLYCEIDKVTFDFDFSRWENIQTIDWLAGQGGTLNKLEVLKNNADSNAEVKDLLERIHITGSLKLMGEFQRDFQMEIPGKPAFLRIQNAQFINYDQFLRLKSPVIILWKSIITSQEINRFLNSWMSCETHLELEKFQINVSGPDAVNEIMDLPHERTNDPNLIHAFEGYPHSIRVVNEMFTIEKSDGKKKATVTVGQTWSGWHFNLIVH</sequence>
<dbReference type="InterPro" id="IPR001810">
    <property type="entry name" value="F-box_dom"/>
</dbReference>